<proteinExistence type="predicted"/>
<feature type="compositionally biased region" description="Gly residues" evidence="1">
    <location>
        <begin position="429"/>
        <end position="453"/>
    </location>
</feature>
<feature type="compositionally biased region" description="Polar residues" evidence="1">
    <location>
        <begin position="415"/>
        <end position="424"/>
    </location>
</feature>
<sequence>MSRKRTSFEGMSHEQMLKWLDQANSGAVQGAADRLSSAAAEIKKIAEELKIRPQIVEWKGQGANAFRTWTADLANATLRLAEYGEGASKRLAEASDAIALAQVTIPRTHAGAQANLDAALAARNDPDASAVARTSAETLLAEREANRLEAAREMKKLAEAYELSNDRITGMEVPKFPPPPEAFVPDRDTNRSGEQGYDRAATGGVTGGVAGGATGGSGGGSAVYAQASDSSVREAVTPGAAYVPSPAGTAVSRPVGMEIDSVATLPDAPAVPSATPPSMPGAGRGDGGLPPVIGGVPPVVAGGPRVPPTASGGGRQAGTSRLPMPPVTSATSGPGAIGRPPGQNGIVGGRPVPPTAGKPVVGLPRGTVIGGEASHGGRAPMGHGPGMSGPIGGQNGMTGGRRLAGETGGIVGGRPQQQGTTSGRPFTPGGSGLVRGGGPAQGARGAGPVGRGGALTPQRPGDSRREPRGERPDYLVEDEETWQQNGRRIVPPVVD</sequence>
<gene>
    <name evidence="2" type="ORF">Sfulv_22310</name>
</gene>
<protein>
    <submittedName>
        <fullName evidence="2">Uncharacterized protein</fullName>
    </submittedName>
</protein>
<name>A0A7J0C4N4_9ACTN</name>
<evidence type="ECO:0000256" key="1">
    <source>
        <dbReference type="SAM" id="MobiDB-lite"/>
    </source>
</evidence>
<feature type="compositionally biased region" description="Basic and acidic residues" evidence="1">
    <location>
        <begin position="461"/>
        <end position="474"/>
    </location>
</feature>
<feature type="region of interest" description="Disordered" evidence="1">
    <location>
        <begin position="170"/>
        <end position="205"/>
    </location>
</feature>
<keyword evidence="3" id="KW-1185">Reference proteome</keyword>
<comment type="caution">
    <text evidence="2">The sequence shown here is derived from an EMBL/GenBank/DDBJ whole genome shotgun (WGS) entry which is preliminary data.</text>
</comment>
<organism evidence="2 3">
    <name type="scientific">Streptomyces fulvorobeus</name>
    <dbReference type="NCBI Taxonomy" id="284028"/>
    <lineage>
        <taxon>Bacteria</taxon>
        <taxon>Bacillati</taxon>
        <taxon>Actinomycetota</taxon>
        <taxon>Actinomycetes</taxon>
        <taxon>Kitasatosporales</taxon>
        <taxon>Streptomycetaceae</taxon>
        <taxon>Streptomyces</taxon>
    </lineage>
</organism>
<reference evidence="2 3" key="1">
    <citation type="submission" date="2020-05" db="EMBL/GenBank/DDBJ databases">
        <title>Whole genome shotgun sequence of Streptomyces fulvorobeus NBRC 15897.</title>
        <authorList>
            <person name="Komaki H."/>
            <person name="Tamura T."/>
        </authorList>
    </citation>
    <scope>NUCLEOTIDE SEQUENCE [LARGE SCALE GENOMIC DNA]</scope>
    <source>
        <strain evidence="2 3">NBRC 15897</strain>
    </source>
</reference>
<evidence type="ECO:0000313" key="3">
    <source>
        <dbReference type="Proteomes" id="UP000498980"/>
    </source>
</evidence>
<feature type="region of interest" description="Disordered" evidence="1">
    <location>
        <begin position="304"/>
        <end position="495"/>
    </location>
</feature>
<evidence type="ECO:0000313" key="2">
    <source>
        <dbReference type="EMBL" id="GFM97420.1"/>
    </source>
</evidence>
<feature type="compositionally biased region" description="Gly residues" evidence="1">
    <location>
        <begin position="383"/>
        <end position="399"/>
    </location>
</feature>
<accession>A0A7J0C4N4</accession>
<dbReference type="Proteomes" id="UP000498980">
    <property type="component" value="Unassembled WGS sequence"/>
</dbReference>
<dbReference type="EMBL" id="BLWC01000001">
    <property type="protein sequence ID" value="GFM97420.1"/>
    <property type="molecule type" value="Genomic_DNA"/>
</dbReference>
<dbReference type="AlphaFoldDB" id="A0A7J0C4N4"/>